<proteinExistence type="predicted"/>
<dbReference type="InterPro" id="IPR018974">
    <property type="entry name" value="Tex-like_N"/>
</dbReference>
<dbReference type="SUPFAM" id="SSF158832">
    <property type="entry name" value="Tex N-terminal region-like"/>
    <property type="match status" value="1"/>
</dbReference>
<dbReference type="Gene3D" id="2.40.50.140">
    <property type="entry name" value="Nucleic acid-binding proteins"/>
    <property type="match status" value="1"/>
</dbReference>
<dbReference type="SUPFAM" id="SSF53098">
    <property type="entry name" value="Ribonuclease H-like"/>
    <property type="match status" value="1"/>
</dbReference>
<dbReference type="InterPro" id="IPR023319">
    <property type="entry name" value="Tex-like_HTH_dom_sf"/>
</dbReference>
<organism evidence="2 3">
    <name type="scientific">Methanosphaera stadtmanae</name>
    <dbReference type="NCBI Taxonomy" id="2317"/>
    <lineage>
        <taxon>Archaea</taxon>
        <taxon>Methanobacteriati</taxon>
        <taxon>Methanobacteriota</taxon>
        <taxon>Methanomada group</taxon>
        <taxon>Methanobacteria</taxon>
        <taxon>Methanobacteriales</taxon>
        <taxon>Methanobacteriaceae</taxon>
        <taxon>Methanosphaera</taxon>
    </lineage>
</organism>
<feature type="domain" description="S1 motif" evidence="1">
    <location>
        <begin position="646"/>
        <end position="716"/>
    </location>
</feature>
<dbReference type="InterPro" id="IPR023323">
    <property type="entry name" value="Tex-like_dom_sf"/>
</dbReference>
<dbReference type="InterPro" id="IPR055179">
    <property type="entry name" value="Tex-like_central_region"/>
</dbReference>
<evidence type="ECO:0000313" key="2">
    <source>
        <dbReference type="EMBL" id="RAP03002.1"/>
    </source>
</evidence>
<evidence type="ECO:0000259" key="1">
    <source>
        <dbReference type="PROSITE" id="PS50126"/>
    </source>
</evidence>
<dbReference type="Gene3D" id="1.10.3500.10">
    <property type="entry name" value="Tex N-terminal region-like"/>
    <property type="match status" value="1"/>
</dbReference>
<dbReference type="Pfam" id="PF09371">
    <property type="entry name" value="Tex_N"/>
    <property type="match status" value="1"/>
</dbReference>
<comment type="caution">
    <text evidence="2">The sequence shown here is derived from an EMBL/GenBank/DDBJ whole genome shotgun (WGS) entry which is preliminary data.</text>
</comment>
<accession>A0A328PYJ2</accession>
<dbReference type="Proteomes" id="UP000248557">
    <property type="component" value="Unassembled WGS sequence"/>
</dbReference>
<dbReference type="FunFam" id="3.30.420.140:FF:000001">
    <property type="entry name" value="RNA-binding transcriptional accessory protein"/>
    <property type="match status" value="1"/>
</dbReference>
<dbReference type="PANTHER" id="PTHR10724:SF10">
    <property type="entry name" value="S1 RNA-BINDING DOMAIN-CONTAINING PROTEIN 1"/>
    <property type="match status" value="1"/>
</dbReference>
<dbReference type="InterPro" id="IPR012337">
    <property type="entry name" value="RNaseH-like_sf"/>
</dbReference>
<dbReference type="Pfam" id="PF00575">
    <property type="entry name" value="S1"/>
    <property type="match status" value="1"/>
</dbReference>
<dbReference type="InterPro" id="IPR032639">
    <property type="entry name" value="Tex_YqgF"/>
</dbReference>
<dbReference type="EMBL" id="NGJK01000055">
    <property type="protein sequence ID" value="RAP03002.1"/>
    <property type="molecule type" value="Genomic_DNA"/>
</dbReference>
<dbReference type="SUPFAM" id="SSF47781">
    <property type="entry name" value="RuvA domain 2-like"/>
    <property type="match status" value="2"/>
</dbReference>
<dbReference type="InterPro" id="IPR050437">
    <property type="entry name" value="Ribos_protein_bS1-like"/>
</dbReference>
<evidence type="ECO:0000313" key="3">
    <source>
        <dbReference type="Proteomes" id="UP000248557"/>
    </source>
</evidence>
<dbReference type="InterPro" id="IPR006641">
    <property type="entry name" value="YqgF/RNaseH-like_dom"/>
</dbReference>
<dbReference type="Gene3D" id="1.10.150.310">
    <property type="entry name" value="Tex RuvX-like domain-like"/>
    <property type="match status" value="1"/>
</dbReference>
<dbReference type="SMART" id="SM00732">
    <property type="entry name" value="YqgFc"/>
    <property type="match status" value="1"/>
</dbReference>
<dbReference type="FunFam" id="1.10.150.310:FF:000001">
    <property type="entry name" value="RNA-binding transcriptional accessory protein"/>
    <property type="match status" value="1"/>
</dbReference>
<dbReference type="GO" id="GO:0005737">
    <property type="term" value="C:cytoplasm"/>
    <property type="evidence" value="ECO:0007669"/>
    <property type="project" value="UniProtKB-ARBA"/>
</dbReference>
<dbReference type="Pfam" id="PF12836">
    <property type="entry name" value="HHH_3"/>
    <property type="match status" value="1"/>
</dbReference>
<gene>
    <name evidence="2" type="ORF">CA615_04590</name>
</gene>
<dbReference type="GO" id="GO:0003735">
    <property type="term" value="F:structural constituent of ribosome"/>
    <property type="evidence" value="ECO:0007669"/>
    <property type="project" value="TreeGrafter"/>
</dbReference>
<dbReference type="InterPro" id="IPR003029">
    <property type="entry name" value="S1_domain"/>
</dbReference>
<dbReference type="AlphaFoldDB" id="A0A328PYJ2"/>
<dbReference type="InterPro" id="IPR044146">
    <property type="entry name" value="S1_Tex"/>
</dbReference>
<dbReference type="Gene3D" id="1.10.10.650">
    <property type="entry name" value="RuvA domain 2-like"/>
    <property type="match status" value="1"/>
</dbReference>
<sequence>MIDIEQVIANELNIKPWQANAAISLINEDNTIPFIARYRKEATGGLDDEILRKLNERLTYLQKLNERKRHILNSIEKQGKLTLDLENEINDVETLVELEDLYRPYKQKKTTRAAKAREKGLEKLALTIYDQKMDCSIDTEAQKYITDEVPTIEDAKQGANDIIADIISDKASFRRFIRDISIKKGKFIVESKNKEESSEYEMYYDYSENISDIPQHRILAINRGENENILKVKLEAPLKNIQYFLEDEVLINYSKTPEAMEYNKYTTEFIKKAIKDSYKRLIAPAIEREIRTILTDVAEDKSIKVFKKNLEQLLMQPPIRNKVVLGWDPAFRTGCKLAVIDEYGKVLDTSVVYPTQPQNKITETKDVVLKLIDKYNVDLIALGNGTASRESEKIIADIIKDTQVKYVIVNESGASVYSASNLAREEFPDYDVTERGAISIARRLQDPLAELVKIDPKSIGVGQYQHDMDAKKLDESLEGIVERSVNNVGVDLNTASATLMEHVAGVSSKIAKNIVEYRQTHGLFVDRNQLLKVPGIGAKTFEQCAGFMRIYSPKNVLDTTCVHPESYDTTLALLSIYGYDLDDVRNGGVNIEVDDIEKMANELDVGEWTLRDIIDELRKPGRDPREKLDAPQLRSDVIDIEDLEEGMILEGVVRNVVDFGAFVDIGVHQDGLVHISELIEDKFVRHPMDIVNVGDIVEVRVLSVDIERSRISLSMIL</sequence>
<dbReference type="Gene3D" id="3.30.420.140">
    <property type="entry name" value="YqgF/RNase H-like domain"/>
    <property type="match status" value="1"/>
</dbReference>
<dbReference type="InterPro" id="IPR012340">
    <property type="entry name" value="NA-bd_OB-fold"/>
</dbReference>
<dbReference type="InterPro" id="IPR037027">
    <property type="entry name" value="YqgF/RNaseH-like_dom_sf"/>
</dbReference>
<dbReference type="GO" id="GO:0003729">
    <property type="term" value="F:mRNA binding"/>
    <property type="evidence" value="ECO:0007669"/>
    <property type="project" value="UniProtKB-ARBA"/>
</dbReference>
<reference evidence="2 3" key="1">
    <citation type="submission" date="2017-05" db="EMBL/GenBank/DDBJ databases">
        <title>Host range expansion of the Methanosphaera genus to humans and monogastric animals involves recent and extensive reduction in genome content.</title>
        <authorList>
            <person name="Hoedt E.C."/>
            <person name="Volmer J.G."/>
            <person name="Parks D.H."/>
            <person name="Rosewarne C.P."/>
            <person name="Denman S.E."/>
            <person name="Mcsweeney C.S."/>
            <person name="O Cuiv P."/>
            <person name="Hugenholtz P."/>
            <person name="Tyson G.W."/>
            <person name="Morrison M."/>
        </authorList>
    </citation>
    <scope>NUCLEOTIDE SEQUENCE [LARGE SCALE GENOMIC DNA]</scope>
    <source>
        <strain evidence="2 3">PA5</strain>
    </source>
</reference>
<dbReference type="Pfam" id="PF17674">
    <property type="entry name" value="HHH_9"/>
    <property type="match status" value="1"/>
</dbReference>
<dbReference type="InterPro" id="IPR010994">
    <property type="entry name" value="RuvA_2-like"/>
</dbReference>
<name>A0A328PYJ2_9EURY</name>
<dbReference type="CDD" id="cd05685">
    <property type="entry name" value="S1_Tex"/>
    <property type="match status" value="1"/>
</dbReference>
<dbReference type="RefSeq" id="WP_112149572.1">
    <property type="nucleotide sequence ID" value="NZ_NGJK01000055.1"/>
</dbReference>
<dbReference type="PROSITE" id="PS50126">
    <property type="entry name" value="S1"/>
    <property type="match status" value="1"/>
</dbReference>
<dbReference type="SUPFAM" id="SSF50249">
    <property type="entry name" value="Nucleic acid-binding proteins"/>
    <property type="match status" value="1"/>
</dbReference>
<dbReference type="Pfam" id="PF16921">
    <property type="entry name" value="Tex_YqgF"/>
    <property type="match status" value="1"/>
</dbReference>
<dbReference type="GO" id="GO:0006412">
    <property type="term" value="P:translation"/>
    <property type="evidence" value="ECO:0007669"/>
    <property type="project" value="TreeGrafter"/>
</dbReference>
<dbReference type="GO" id="GO:0006139">
    <property type="term" value="P:nucleobase-containing compound metabolic process"/>
    <property type="evidence" value="ECO:0007669"/>
    <property type="project" value="InterPro"/>
</dbReference>
<protein>
    <submittedName>
        <fullName evidence="2">RNA-binding transcriptional accessory protein</fullName>
    </submittedName>
</protein>
<dbReference type="InterPro" id="IPR041692">
    <property type="entry name" value="HHH_9"/>
</dbReference>
<dbReference type="FunFam" id="1.10.10.650:FF:000001">
    <property type="entry name" value="S1 RNA-binding domain 1"/>
    <property type="match status" value="1"/>
</dbReference>
<dbReference type="PANTHER" id="PTHR10724">
    <property type="entry name" value="30S RIBOSOMAL PROTEIN S1"/>
    <property type="match status" value="1"/>
</dbReference>
<dbReference type="FunFam" id="2.40.50.140:FF:000051">
    <property type="entry name" value="RNA-binding transcriptional accessory protein"/>
    <property type="match status" value="1"/>
</dbReference>
<dbReference type="Pfam" id="PF22706">
    <property type="entry name" value="Tex_central_region"/>
    <property type="match status" value="1"/>
</dbReference>
<dbReference type="SMART" id="SM00316">
    <property type="entry name" value="S1"/>
    <property type="match status" value="1"/>
</dbReference>